<evidence type="ECO:0000313" key="2">
    <source>
        <dbReference type="EMBL" id="CAG7727903.1"/>
    </source>
</evidence>
<dbReference type="GO" id="GO:0004252">
    <property type="term" value="F:serine-type endopeptidase activity"/>
    <property type="evidence" value="ECO:0007669"/>
    <property type="project" value="InterPro"/>
</dbReference>
<organism evidence="2 3">
    <name type="scientific">Allacma fusca</name>
    <dbReference type="NCBI Taxonomy" id="39272"/>
    <lineage>
        <taxon>Eukaryota</taxon>
        <taxon>Metazoa</taxon>
        <taxon>Ecdysozoa</taxon>
        <taxon>Arthropoda</taxon>
        <taxon>Hexapoda</taxon>
        <taxon>Collembola</taxon>
        <taxon>Symphypleona</taxon>
        <taxon>Sminthuridae</taxon>
        <taxon>Allacma</taxon>
    </lineage>
</organism>
<proteinExistence type="predicted"/>
<keyword evidence="3" id="KW-1185">Reference proteome</keyword>
<sequence>SKHHQRANKYLAEVLFPNLAAFDIRLNYETPGVLAGQGVLLNSRAIITTASSFSDDVLLLFYSQHYNPIAGSLKRFKNWNDRAHIICELTFHPKYDRTTNAYNFALVFFTHDVISPDKIRNVTFAKQGQTFNGPCKYQSWGKVDLFHGIYSYADDLMESKLKILPSHECAAAGFPSTHFCTPPVLCGFDRKTCFHKSLKNFGKENPWVAISPHGRTVLLQIDPLIAVSPGQCR</sequence>
<comment type="caution">
    <text evidence="2">The sequence shown here is derived from an EMBL/GenBank/DDBJ whole genome shotgun (WGS) entry which is preliminary data.</text>
</comment>
<gene>
    <name evidence="2" type="ORF">AFUS01_LOCUS16719</name>
</gene>
<dbReference type="Proteomes" id="UP000708208">
    <property type="component" value="Unassembled WGS sequence"/>
</dbReference>
<evidence type="ECO:0000259" key="1">
    <source>
        <dbReference type="Pfam" id="PF00089"/>
    </source>
</evidence>
<reference evidence="2" key="1">
    <citation type="submission" date="2021-06" db="EMBL/GenBank/DDBJ databases">
        <authorList>
            <person name="Hodson N. C."/>
            <person name="Mongue J. A."/>
            <person name="Jaron S. K."/>
        </authorList>
    </citation>
    <scope>NUCLEOTIDE SEQUENCE</scope>
</reference>
<dbReference type="Pfam" id="PF00089">
    <property type="entry name" value="Trypsin"/>
    <property type="match status" value="1"/>
</dbReference>
<dbReference type="AlphaFoldDB" id="A0A8J2K1L1"/>
<dbReference type="GO" id="GO:0006508">
    <property type="term" value="P:proteolysis"/>
    <property type="evidence" value="ECO:0007669"/>
    <property type="project" value="InterPro"/>
</dbReference>
<feature type="domain" description="Peptidase S1" evidence="1">
    <location>
        <begin position="26"/>
        <end position="182"/>
    </location>
</feature>
<dbReference type="InterPro" id="IPR001254">
    <property type="entry name" value="Trypsin_dom"/>
</dbReference>
<accession>A0A8J2K1L1</accession>
<evidence type="ECO:0000313" key="3">
    <source>
        <dbReference type="Proteomes" id="UP000708208"/>
    </source>
</evidence>
<protein>
    <recommendedName>
        <fullName evidence="1">Peptidase S1 domain-containing protein</fullName>
    </recommendedName>
</protein>
<dbReference type="EMBL" id="CAJVCH010154937">
    <property type="protein sequence ID" value="CAG7727903.1"/>
    <property type="molecule type" value="Genomic_DNA"/>
</dbReference>
<feature type="non-terminal residue" evidence="2">
    <location>
        <position position="1"/>
    </location>
</feature>
<name>A0A8J2K1L1_9HEXA</name>